<protein>
    <submittedName>
        <fullName evidence="1">Uncharacterized protein</fullName>
    </submittedName>
</protein>
<reference evidence="1 2" key="1">
    <citation type="submission" date="2020-08" db="EMBL/GenBank/DDBJ databases">
        <title>Genome sequence of Hymenobacter qilianensis JCM 19763T.</title>
        <authorList>
            <person name="Hyun D.-W."/>
            <person name="Bae J.-W."/>
        </authorList>
    </citation>
    <scope>NUCLEOTIDE SEQUENCE [LARGE SCALE GENOMIC DNA]</scope>
    <source>
        <strain evidence="1 2">JCM 19763</strain>
    </source>
</reference>
<sequence>MPIGGYKVVGDSVRIQPYRNHSALADLPTRYSLAELGAKMPPNPS</sequence>
<gene>
    <name evidence="1" type="ORF">H9L05_00240</name>
</gene>
<dbReference type="RefSeq" id="WP_187732553.1">
    <property type="nucleotide sequence ID" value="NZ_CP060784.1"/>
</dbReference>
<accession>A0A7H0GVH9</accession>
<organism evidence="1 2">
    <name type="scientific">Hymenobacter qilianensis</name>
    <dbReference type="NCBI Taxonomy" id="1385715"/>
    <lineage>
        <taxon>Bacteria</taxon>
        <taxon>Pseudomonadati</taxon>
        <taxon>Bacteroidota</taxon>
        <taxon>Cytophagia</taxon>
        <taxon>Cytophagales</taxon>
        <taxon>Hymenobacteraceae</taxon>
        <taxon>Hymenobacter</taxon>
    </lineage>
</organism>
<dbReference type="Proteomes" id="UP000516093">
    <property type="component" value="Chromosome"/>
</dbReference>
<evidence type="ECO:0000313" key="1">
    <source>
        <dbReference type="EMBL" id="QNP52295.1"/>
    </source>
</evidence>
<keyword evidence="2" id="KW-1185">Reference proteome</keyword>
<dbReference type="KEGG" id="hqi:H9L05_00240"/>
<evidence type="ECO:0000313" key="2">
    <source>
        <dbReference type="Proteomes" id="UP000516093"/>
    </source>
</evidence>
<dbReference type="EMBL" id="CP060784">
    <property type="protein sequence ID" value="QNP52295.1"/>
    <property type="molecule type" value="Genomic_DNA"/>
</dbReference>
<name>A0A7H0GVH9_9BACT</name>
<dbReference type="AlphaFoldDB" id="A0A7H0GVH9"/>
<proteinExistence type="predicted"/>